<name>Q8DH39_THEVB</name>
<keyword evidence="2" id="KW-1185">Reference proteome</keyword>
<reference evidence="1 2" key="1">
    <citation type="journal article" date="2002" name="DNA Res.">
        <title>Complete genome structure of the thermophilic cyanobacterium Thermosynechococcus elongatus BP-1.</title>
        <authorList>
            <person name="Nakamura Y."/>
            <person name="Kaneko T."/>
            <person name="Sato S."/>
            <person name="Ikeuchi M."/>
            <person name="Katoh H."/>
            <person name="Sasamoto S."/>
            <person name="Watanabe A."/>
            <person name="Iriguchi M."/>
            <person name="Kawashima K."/>
            <person name="Kimura T."/>
            <person name="Kishida Y."/>
            <person name="Kiyokawa C."/>
            <person name="Kohara M."/>
            <person name="Matsumoto M."/>
            <person name="Matsuno A."/>
            <person name="Nakazaki N."/>
            <person name="Shimpo S."/>
            <person name="Sugimoto M."/>
            <person name="Takeuchi C."/>
            <person name="Yamada M."/>
            <person name="Tabata S."/>
        </authorList>
    </citation>
    <scope>NUCLEOTIDE SEQUENCE [LARGE SCALE GENOMIC DNA]</scope>
    <source>
        <strain evidence="2">IAM M-273 / NIES-2133 / BP-1</strain>
    </source>
</reference>
<evidence type="ECO:0000313" key="1">
    <source>
        <dbReference type="EMBL" id="BAC09673.1"/>
    </source>
</evidence>
<dbReference type="EnsemblBacteria" id="BAC09673">
    <property type="protein sequence ID" value="BAC09673"/>
    <property type="gene ID" value="BAC09673"/>
</dbReference>
<proteinExistence type="predicted"/>
<dbReference type="AlphaFoldDB" id="Q8DH39"/>
<organism evidence="1 2">
    <name type="scientific">Thermosynechococcus vestitus (strain NIES-2133 / IAM M-273 / BP-1)</name>
    <dbReference type="NCBI Taxonomy" id="197221"/>
    <lineage>
        <taxon>Bacteria</taxon>
        <taxon>Bacillati</taxon>
        <taxon>Cyanobacteriota</taxon>
        <taxon>Cyanophyceae</taxon>
        <taxon>Acaryochloridales</taxon>
        <taxon>Thermosynechococcaceae</taxon>
        <taxon>Thermosynechococcus</taxon>
    </lineage>
</organism>
<dbReference type="KEGG" id="tel:tsr2121"/>
<dbReference type="Proteomes" id="UP000000440">
    <property type="component" value="Chromosome"/>
</dbReference>
<protein>
    <submittedName>
        <fullName evidence="1">Tsr2121 protein</fullName>
    </submittedName>
</protein>
<sequence length="75" mass="8557">MEKLIHPNPSLQTYRAQAIAKAYKSGQDLGVRETPLDYPDLPETCPYTLEKVLDSQFPCPQRQTSASSKGRLYWQ</sequence>
<gene>
    <name evidence="1" type="ordered locus">tsr2121</name>
</gene>
<accession>Q8DH39</accession>
<dbReference type="EMBL" id="BA000039">
    <property type="protein sequence ID" value="BAC09673.1"/>
    <property type="molecule type" value="Genomic_DNA"/>
</dbReference>
<dbReference type="Gene3D" id="1.20.1220.20">
    <property type="entry name" value="Uncharcterised protein PF01724"/>
    <property type="match status" value="1"/>
</dbReference>
<dbReference type="STRING" id="197221.gene:10748732"/>
<evidence type="ECO:0000313" key="2">
    <source>
        <dbReference type="Proteomes" id="UP000000440"/>
    </source>
</evidence>
<dbReference type="Pfam" id="PF01724">
    <property type="entry name" value="DUF29"/>
    <property type="match status" value="1"/>
</dbReference>